<dbReference type="RefSeq" id="XP_070434256.1">
    <property type="nucleotide sequence ID" value="XM_070578155.1"/>
</dbReference>
<gene>
    <name evidence="2 3" type="primary">LOC103559735</name>
</gene>
<keyword evidence="1" id="KW-1185">Reference proteome</keyword>
<evidence type="ECO:0000313" key="3">
    <source>
        <dbReference type="RefSeq" id="XP_070434257.1"/>
    </source>
</evidence>
<organism evidence="1 3">
    <name type="scientific">Equus przewalskii</name>
    <name type="common">Przewalski's horse</name>
    <name type="synonym">Equus caballus przewalskii</name>
    <dbReference type="NCBI Taxonomy" id="9798"/>
    <lineage>
        <taxon>Eukaryota</taxon>
        <taxon>Metazoa</taxon>
        <taxon>Chordata</taxon>
        <taxon>Craniata</taxon>
        <taxon>Vertebrata</taxon>
        <taxon>Euteleostomi</taxon>
        <taxon>Mammalia</taxon>
        <taxon>Eutheria</taxon>
        <taxon>Laurasiatheria</taxon>
        <taxon>Perissodactyla</taxon>
        <taxon>Equidae</taxon>
        <taxon>Equus</taxon>
    </lineage>
</organism>
<sequence length="180" mass="20476">MTEFCPYDAQLQRAPFTLYACKWNFLKQLRGYRIGSWKWNYCIKDLDVFKTPESDSHPKHSSNVSWKNTGLGESALVSTLPLNERFELLETTLTLWTSVSSASSVCYAKMPENEPQFLGDNKVNWLPAERDHGFCDGLLYFSLLQLPSPLASAVTLLSPLASPGKRPHQFSWLPHLATEY</sequence>
<dbReference type="GeneID" id="103559735"/>
<name>A0ABM4L1E0_EQUPR</name>
<dbReference type="Proteomes" id="UP001652662">
    <property type="component" value="Chromosome 16"/>
</dbReference>
<accession>A0ABM4L1E0</accession>
<dbReference type="RefSeq" id="XP_070434257.1">
    <property type="nucleotide sequence ID" value="XM_070578156.1"/>
</dbReference>
<protein>
    <submittedName>
        <fullName evidence="2 3">Uncharacterized protein isoform X2</fullName>
    </submittedName>
</protein>
<reference evidence="2 3" key="1">
    <citation type="submission" date="2025-05" db="UniProtKB">
        <authorList>
            <consortium name="RefSeq"/>
        </authorList>
    </citation>
    <scope>IDENTIFICATION</scope>
    <source>
        <tissue evidence="2 3">Blood</tissue>
    </source>
</reference>
<proteinExistence type="predicted"/>
<evidence type="ECO:0000313" key="2">
    <source>
        <dbReference type="RefSeq" id="XP_070434256.1"/>
    </source>
</evidence>
<evidence type="ECO:0000313" key="1">
    <source>
        <dbReference type="Proteomes" id="UP001652662"/>
    </source>
</evidence>